<sequence>MDHSDDSTIDADSLFGSDTGHKELEDAFLTPNNNAVIASRSVPPIPGMFFMPNLLPHELHDRVLHQVSECEYFDLGTERDSHSLEIPESQRSHRNQVMLFSRSLASPWSAKSHGNSRERYQALPEDTEPSDCAGLPGWTIEFIQQLRQLIMAESETRLPLSVKEMLFPGDKLLSRQLILNLYNGAEGLAPHVDLVHRFADGILLCSFGPHGTGTVMDFTHKSHPAEHLFLPSGSVLVLSGEARYDWKHGISARDCDFVYSADGPHRIDKLKRSIRLSITIRSMLPGADVVGE</sequence>
<dbReference type="PANTHER" id="PTHR21052">
    <property type="entry name" value="SPERMATOGENESIS ASSOCIATED 11-RELATED"/>
    <property type="match status" value="1"/>
</dbReference>
<proteinExistence type="predicted"/>
<dbReference type="VEuPathDB" id="FungiDB:UMAG_05626"/>
<dbReference type="InterPro" id="IPR005123">
    <property type="entry name" value="Oxoglu/Fe-dep_dioxygenase_dom"/>
</dbReference>
<evidence type="ECO:0000313" key="2">
    <source>
        <dbReference type="EMBL" id="KIS66837.1"/>
    </source>
</evidence>
<dbReference type="OMA" id="INQIMLF"/>
<dbReference type="PANTHER" id="PTHR21052:SF0">
    <property type="entry name" value="ALPHA-KETOGLUTARATE-DEPENDENT DIOXYGENASE ALKB HOMOLOG 7, MITOCHONDRIAL"/>
    <property type="match status" value="1"/>
</dbReference>
<dbReference type="SUPFAM" id="SSF51197">
    <property type="entry name" value="Clavaminate synthase-like"/>
    <property type="match status" value="1"/>
</dbReference>
<dbReference type="GO" id="GO:0005759">
    <property type="term" value="C:mitochondrial matrix"/>
    <property type="evidence" value="ECO:0000318"/>
    <property type="project" value="GO_Central"/>
</dbReference>
<dbReference type="STRING" id="237631.A0A0D1BY85"/>
<dbReference type="InterPro" id="IPR027450">
    <property type="entry name" value="AlkB-like"/>
</dbReference>
<name>A0A0D1BY85_MYCMD</name>
<keyword evidence="3" id="KW-1185">Reference proteome</keyword>
<dbReference type="AlphaFoldDB" id="A0A0D1BY85"/>
<dbReference type="PROSITE" id="PS51471">
    <property type="entry name" value="FE2OG_OXY"/>
    <property type="match status" value="1"/>
</dbReference>
<dbReference type="InParanoid" id="A0A0D1BY85"/>
<dbReference type="InterPro" id="IPR037151">
    <property type="entry name" value="AlkB-like_sf"/>
</dbReference>
<dbReference type="EMBL" id="CM003155">
    <property type="protein sequence ID" value="KIS66837.1"/>
    <property type="molecule type" value="Genomic_DNA"/>
</dbReference>
<dbReference type="Gene3D" id="2.60.120.590">
    <property type="entry name" value="Alpha-ketoglutarate-dependent dioxygenase AlkB-like"/>
    <property type="match status" value="1"/>
</dbReference>
<evidence type="ECO:0000313" key="3">
    <source>
        <dbReference type="Proteomes" id="UP000000561"/>
    </source>
</evidence>
<gene>
    <name evidence="2" type="ORF">UMAG_05626</name>
</gene>
<dbReference type="GO" id="GO:0016706">
    <property type="term" value="F:2-oxoglutarate-dependent dioxygenase activity"/>
    <property type="evidence" value="ECO:0000318"/>
    <property type="project" value="GO_Central"/>
</dbReference>
<dbReference type="GO" id="GO:0006974">
    <property type="term" value="P:DNA damage response"/>
    <property type="evidence" value="ECO:0007669"/>
    <property type="project" value="InterPro"/>
</dbReference>
<dbReference type="GeneID" id="23565466"/>
<dbReference type="InterPro" id="IPR032870">
    <property type="entry name" value="ALKBH7-like"/>
</dbReference>
<dbReference type="eggNOG" id="KOG4176">
    <property type="taxonomic scope" value="Eukaryota"/>
</dbReference>
<evidence type="ECO:0000259" key="1">
    <source>
        <dbReference type="PROSITE" id="PS51471"/>
    </source>
</evidence>
<feature type="domain" description="Fe2OG dioxygenase" evidence="1">
    <location>
        <begin position="171"/>
        <end position="284"/>
    </location>
</feature>
<dbReference type="RefSeq" id="XP_011391404.1">
    <property type="nucleotide sequence ID" value="XM_011393102.1"/>
</dbReference>
<dbReference type="Proteomes" id="UP000000561">
    <property type="component" value="Chromosome 16"/>
</dbReference>
<reference evidence="2 3" key="1">
    <citation type="journal article" date="2006" name="Nature">
        <title>Insights from the genome of the biotrophic fungal plant pathogen Ustilago maydis.</title>
        <authorList>
            <person name="Kamper J."/>
            <person name="Kahmann R."/>
            <person name="Bolker M."/>
            <person name="Ma L.J."/>
            <person name="Brefort T."/>
            <person name="Saville B.J."/>
            <person name="Banuett F."/>
            <person name="Kronstad J.W."/>
            <person name="Gold S.E."/>
            <person name="Muller O."/>
            <person name="Perlin M.H."/>
            <person name="Wosten H.A."/>
            <person name="de Vries R."/>
            <person name="Ruiz-Herrera J."/>
            <person name="Reynaga-Pena C.G."/>
            <person name="Snetselaar K."/>
            <person name="McCann M."/>
            <person name="Perez-Martin J."/>
            <person name="Feldbrugge M."/>
            <person name="Basse C.W."/>
            <person name="Steinberg G."/>
            <person name="Ibeas J.I."/>
            <person name="Holloman W."/>
            <person name="Guzman P."/>
            <person name="Farman M."/>
            <person name="Stajich J.E."/>
            <person name="Sentandreu R."/>
            <person name="Gonzalez-Prieto J.M."/>
            <person name="Kennell J.C."/>
            <person name="Molina L."/>
            <person name="Schirawski J."/>
            <person name="Mendoza-Mendoza A."/>
            <person name="Greilinger D."/>
            <person name="Munch K."/>
            <person name="Rossel N."/>
            <person name="Scherer M."/>
            <person name="Vranes M."/>
            <person name="Ladendorf O."/>
            <person name="Vincon V."/>
            <person name="Fuchs U."/>
            <person name="Sandrock B."/>
            <person name="Meng S."/>
            <person name="Ho E.C."/>
            <person name="Cahill M.J."/>
            <person name="Boyce K.J."/>
            <person name="Klose J."/>
            <person name="Klosterman S.J."/>
            <person name="Deelstra H.J."/>
            <person name="Ortiz-Castellanos L."/>
            <person name="Li W."/>
            <person name="Sanchez-Alonso P."/>
            <person name="Schreier P.H."/>
            <person name="Hauser-Hahn I."/>
            <person name="Vaupel M."/>
            <person name="Koopmann E."/>
            <person name="Friedrich G."/>
            <person name="Voss H."/>
            <person name="Schluter T."/>
            <person name="Margolis J."/>
            <person name="Platt D."/>
            <person name="Swimmer C."/>
            <person name="Gnirke A."/>
            <person name="Chen F."/>
            <person name="Vysotskaia V."/>
            <person name="Mannhaupt G."/>
            <person name="Guldener U."/>
            <person name="Munsterkotter M."/>
            <person name="Haase D."/>
            <person name="Oesterheld M."/>
            <person name="Mewes H.W."/>
            <person name="Mauceli E.W."/>
            <person name="DeCaprio D."/>
            <person name="Wade C.M."/>
            <person name="Butler J."/>
            <person name="Young S."/>
            <person name="Jaffe D.B."/>
            <person name="Calvo S."/>
            <person name="Nusbaum C."/>
            <person name="Galagan J."/>
            <person name="Birren B.W."/>
        </authorList>
    </citation>
    <scope>NUCLEOTIDE SEQUENCE [LARGE SCALE GENOMIC DNA]</scope>
    <source>
        <strain evidence="3">DSM 14603 / FGSC 9021 / UM521</strain>
    </source>
</reference>
<organism evidence="2 3">
    <name type="scientific">Mycosarcoma maydis</name>
    <name type="common">Corn smut fungus</name>
    <name type="synonym">Ustilago maydis</name>
    <dbReference type="NCBI Taxonomy" id="5270"/>
    <lineage>
        <taxon>Eukaryota</taxon>
        <taxon>Fungi</taxon>
        <taxon>Dikarya</taxon>
        <taxon>Basidiomycota</taxon>
        <taxon>Ustilaginomycotina</taxon>
        <taxon>Ustilaginomycetes</taxon>
        <taxon>Ustilaginales</taxon>
        <taxon>Ustilaginaceae</taxon>
        <taxon>Mycosarcoma</taxon>
    </lineage>
</organism>
<dbReference type="OrthoDB" id="412814at2759"/>
<protein>
    <recommendedName>
        <fullName evidence="1">Fe2OG dioxygenase domain-containing protein</fullName>
    </recommendedName>
</protein>
<dbReference type="KEGG" id="uma:UMAG_05626"/>
<dbReference type="Pfam" id="PF13532">
    <property type="entry name" value="2OG-FeII_Oxy_2"/>
    <property type="match status" value="1"/>
</dbReference>
<accession>A0A0D1BY85</accession>
<dbReference type="GO" id="GO:0006631">
    <property type="term" value="P:fatty acid metabolic process"/>
    <property type="evidence" value="ECO:0000318"/>
    <property type="project" value="GO_Central"/>
</dbReference>